<dbReference type="CDD" id="cd19088">
    <property type="entry name" value="AKR_AKR13B1"/>
    <property type="match status" value="1"/>
</dbReference>
<evidence type="ECO:0000256" key="1">
    <source>
        <dbReference type="ARBA" id="ARBA00023002"/>
    </source>
</evidence>
<dbReference type="InterPro" id="IPR036812">
    <property type="entry name" value="NAD(P)_OxRdtase_dom_sf"/>
</dbReference>
<dbReference type="PANTHER" id="PTHR43625">
    <property type="entry name" value="AFLATOXIN B1 ALDEHYDE REDUCTASE"/>
    <property type="match status" value="1"/>
</dbReference>
<dbReference type="EMBL" id="CAFBMK010000023">
    <property type="protein sequence ID" value="CAB4902293.1"/>
    <property type="molecule type" value="Genomic_DNA"/>
</dbReference>
<evidence type="ECO:0000259" key="2">
    <source>
        <dbReference type="Pfam" id="PF00248"/>
    </source>
</evidence>
<proteinExistence type="predicted"/>
<dbReference type="AlphaFoldDB" id="A0A6J7GDN8"/>
<dbReference type="InterPro" id="IPR050791">
    <property type="entry name" value="Aldo-Keto_reductase"/>
</dbReference>
<dbReference type="Pfam" id="PF00248">
    <property type="entry name" value="Aldo_ket_red"/>
    <property type="match status" value="1"/>
</dbReference>
<dbReference type="GO" id="GO:0016491">
    <property type="term" value="F:oxidoreductase activity"/>
    <property type="evidence" value="ECO:0007669"/>
    <property type="project" value="UniProtKB-KW"/>
</dbReference>
<protein>
    <submittedName>
        <fullName evidence="3">Unannotated protein</fullName>
    </submittedName>
</protein>
<accession>A0A6J7GDN8</accession>
<evidence type="ECO:0000313" key="3">
    <source>
        <dbReference type="EMBL" id="CAB4902293.1"/>
    </source>
</evidence>
<keyword evidence="1" id="KW-0560">Oxidoreductase</keyword>
<dbReference type="Gene3D" id="3.20.20.100">
    <property type="entry name" value="NADP-dependent oxidoreductase domain"/>
    <property type="match status" value="1"/>
</dbReference>
<sequence>MSTSAPTAHASGTFDIGGDLTVHRLGYGAMQLTGDGVWGPPADHDESVAVLRRAAEMGVDLFDTADSYGPFVSEELLREALHPYDGVVIATKAGLTRPGPGDWRPVGREGYLRQQLEGSLRRLGVETIDLWQLHRIDPDTPADEQFATLKAVQDEGKVRHVGLSEVTVEQLDAALDAGVRVATVQNKFNLVERDAEDVLDRCAELGIGFIPWFPIATGQLAKDGGPLDEIAKEHGSSPAQLALAWLLHRSPVMLPIPGTSKVAHVEDNVAAAEIELTDDEVQRLEQAGRDAAQQAD</sequence>
<dbReference type="PANTHER" id="PTHR43625:SF40">
    <property type="entry name" value="ALDO-KETO REDUCTASE YAKC [NADP(+)]"/>
    <property type="match status" value="1"/>
</dbReference>
<gene>
    <name evidence="3" type="ORF">UFOPK3564_00648</name>
</gene>
<dbReference type="PRINTS" id="PR00069">
    <property type="entry name" value="ALDKETRDTASE"/>
</dbReference>
<organism evidence="3">
    <name type="scientific">freshwater metagenome</name>
    <dbReference type="NCBI Taxonomy" id="449393"/>
    <lineage>
        <taxon>unclassified sequences</taxon>
        <taxon>metagenomes</taxon>
        <taxon>ecological metagenomes</taxon>
    </lineage>
</organism>
<dbReference type="GO" id="GO:0005737">
    <property type="term" value="C:cytoplasm"/>
    <property type="evidence" value="ECO:0007669"/>
    <property type="project" value="TreeGrafter"/>
</dbReference>
<dbReference type="SUPFAM" id="SSF51430">
    <property type="entry name" value="NAD(P)-linked oxidoreductase"/>
    <property type="match status" value="1"/>
</dbReference>
<dbReference type="InterPro" id="IPR023210">
    <property type="entry name" value="NADP_OxRdtase_dom"/>
</dbReference>
<dbReference type="InterPro" id="IPR020471">
    <property type="entry name" value="AKR"/>
</dbReference>
<reference evidence="3" key="1">
    <citation type="submission" date="2020-05" db="EMBL/GenBank/DDBJ databases">
        <authorList>
            <person name="Chiriac C."/>
            <person name="Salcher M."/>
            <person name="Ghai R."/>
            <person name="Kavagutti S V."/>
        </authorList>
    </citation>
    <scope>NUCLEOTIDE SEQUENCE</scope>
</reference>
<name>A0A6J7GDN8_9ZZZZ</name>
<feature type="domain" description="NADP-dependent oxidoreductase" evidence="2">
    <location>
        <begin position="24"/>
        <end position="287"/>
    </location>
</feature>